<evidence type="ECO:0008006" key="4">
    <source>
        <dbReference type="Google" id="ProtNLM"/>
    </source>
</evidence>
<evidence type="ECO:0000313" key="3">
    <source>
        <dbReference type="Proteomes" id="UP001482620"/>
    </source>
</evidence>
<reference evidence="2 3" key="1">
    <citation type="submission" date="2021-06" db="EMBL/GenBank/DDBJ databases">
        <authorList>
            <person name="Palmer J.M."/>
        </authorList>
    </citation>
    <scope>NUCLEOTIDE SEQUENCE [LARGE SCALE GENOMIC DNA]</scope>
    <source>
        <strain evidence="3">if_2019</strain>
        <tissue evidence="2">Muscle</tissue>
    </source>
</reference>
<keyword evidence="1" id="KW-0732">Signal</keyword>
<feature type="signal peptide" evidence="1">
    <location>
        <begin position="1"/>
        <end position="17"/>
    </location>
</feature>
<evidence type="ECO:0000256" key="1">
    <source>
        <dbReference type="SAM" id="SignalP"/>
    </source>
</evidence>
<evidence type="ECO:0000313" key="2">
    <source>
        <dbReference type="EMBL" id="MEQ2220628.1"/>
    </source>
</evidence>
<accession>A0ABV0SM70</accession>
<organism evidence="2 3">
    <name type="scientific">Ilyodon furcidens</name>
    <name type="common">goldbreast splitfin</name>
    <dbReference type="NCBI Taxonomy" id="33524"/>
    <lineage>
        <taxon>Eukaryota</taxon>
        <taxon>Metazoa</taxon>
        <taxon>Chordata</taxon>
        <taxon>Craniata</taxon>
        <taxon>Vertebrata</taxon>
        <taxon>Euteleostomi</taxon>
        <taxon>Actinopterygii</taxon>
        <taxon>Neopterygii</taxon>
        <taxon>Teleostei</taxon>
        <taxon>Neoteleostei</taxon>
        <taxon>Acanthomorphata</taxon>
        <taxon>Ovalentaria</taxon>
        <taxon>Atherinomorphae</taxon>
        <taxon>Cyprinodontiformes</taxon>
        <taxon>Goodeidae</taxon>
        <taxon>Ilyodon</taxon>
    </lineage>
</organism>
<sequence>MNTFACTLGFFIVMTSAGEKSRVAAIIEEGGLSQSQGGGLWRKFVCLFRCCWMGHARTSTTHTGNESVRLPNGFPMVEGRVCEALRLKCRPFSSPLCLHPDFS</sequence>
<gene>
    <name evidence="2" type="ORF">ILYODFUR_007267</name>
</gene>
<dbReference type="Proteomes" id="UP001482620">
    <property type="component" value="Unassembled WGS sequence"/>
</dbReference>
<name>A0ABV0SM70_9TELE</name>
<dbReference type="EMBL" id="JAHRIQ010000465">
    <property type="protein sequence ID" value="MEQ2220628.1"/>
    <property type="molecule type" value="Genomic_DNA"/>
</dbReference>
<proteinExistence type="predicted"/>
<comment type="caution">
    <text evidence="2">The sequence shown here is derived from an EMBL/GenBank/DDBJ whole genome shotgun (WGS) entry which is preliminary data.</text>
</comment>
<protein>
    <recommendedName>
        <fullName evidence="4">Secreted protein</fullName>
    </recommendedName>
</protein>
<keyword evidence="3" id="KW-1185">Reference proteome</keyword>
<feature type="chain" id="PRO_5046003161" description="Secreted protein" evidence="1">
    <location>
        <begin position="18"/>
        <end position="103"/>
    </location>
</feature>